<name>K9U9Y5_CHAP6</name>
<proteinExistence type="predicted"/>
<dbReference type="HOGENOM" id="CLU_181338_0_0_3"/>
<dbReference type="OrthoDB" id="532744at2"/>
<dbReference type="Proteomes" id="UP000010366">
    <property type="component" value="Chromosome"/>
</dbReference>
<reference evidence="1 2" key="1">
    <citation type="submission" date="2012-05" db="EMBL/GenBank/DDBJ databases">
        <title>Finished chromosome of genome of Chamaesiphon sp. PCC 6605.</title>
        <authorList>
            <consortium name="US DOE Joint Genome Institute"/>
            <person name="Gugger M."/>
            <person name="Coursin T."/>
            <person name="Rippka R."/>
            <person name="Tandeau De Marsac N."/>
            <person name="Huntemann M."/>
            <person name="Wei C.-L."/>
            <person name="Han J."/>
            <person name="Detter J.C."/>
            <person name="Han C."/>
            <person name="Tapia R."/>
            <person name="Chen A."/>
            <person name="Kyrpides N."/>
            <person name="Mavromatis K."/>
            <person name="Markowitz V."/>
            <person name="Szeto E."/>
            <person name="Ivanova N."/>
            <person name="Pagani I."/>
            <person name="Pati A."/>
            <person name="Goodwin L."/>
            <person name="Nordberg H.P."/>
            <person name="Cantor M.N."/>
            <person name="Hua S.X."/>
            <person name="Woyke T."/>
            <person name="Kerfeld C.A."/>
        </authorList>
    </citation>
    <scope>NUCLEOTIDE SEQUENCE [LARGE SCALE GENOMIC DNA]</scope>
    <source>
        <strain evidence="2">ATCC 27169 / PCC 6605</strain>
    </source>
</reference>
<gene>
    <name evidence="1" type="ORF">Cha6605_0630</name>
</gene>
<evidence type="ECO:0000313" key="1">
    <source>
        <dbReference type="EMBL" id="AFY91907.1"/>
    </source>
</evidence>
<dbReference type="eggNOG" id="ENOG50332PY">
    <property type="taxonomic scope" value="Bacteria"/>
</dbReference>
<dbReference type="KEGG" id="cmp:Cha6605_0630"/>
<dbReference type="AlphaFoldDB" id="K9U9Y5"/>
<sequence length="87" mass="9652">MATNTQLVNSIIELIESLPQAEQNLLTQRLFFDSAVTTQLSGEEKATENLNYPSVREIANLAQMGGSFDFLENEPDLYTIEDGEPVS</sequence>
<keyword evidence="2" id="KW-1185">Reference proteome</keyword>
<dbReference type="EMBL" id="CP003600">
    <property type="protein sequence ID" value="AFY91907.1"/>
    <property type="molecule type" value="Genomic_DNA"/>
</dbReference>
<organism evidence="1 2">
    <name type="scientific">Chamaesiphon minutus (strain ATCC 27169 / PCC 6605)</name>
    <dbReference type="NCBI Taxonomy" id="1173020"/>
    <lineage>
        <taxon>Bacteria</taxon>
        <taxon>Bacillati</taxon>
        <taxon>Cyanobacteriota</taxon>
        <taxon>Cyanophyceae</taxon>
        <taxon>Gomontiellales</taxon>
        <taxon>Chamaesiphonaceae</taxon>
        <taxon>Chamaesiphon</taxon>
    </lineage>
</organism>
<dbReference type="RefSeq" id="WP_015158101.1">
    <property type="nucleotide sequence ID" value="NC_019697.1"/>
</dbReference>
<evidence type="ECO:0000313" key="2">
    <source>
        <dbReference type="Proteomes" id="UP000010366"/>
    </source>
</evidence>
<accession>K9U9Y5</accession>
<protein>
    <submittedName>
        <fullName evidence="1">Uncharacterized protein</fullName>
    </submittedName>
</protein>